<evidence type="ECO:0000259" key="5">
    <source>
        <dbReference type="PROSITE" id="PS50977"/>
    </source>
</evidence>
<protein>
    <submittedName>
        <fullName evidence="6">Transcriptional regulator, TetR family</fullName>
    </submittedName>
</protein>
<dbReference type="InterPro" id="IPR009057">
    <property type="entry name" value="Homeodomain-like_sf"/>
</dbReference>
<evidence type="ECO:0000256" key="2">
    <source>
        <dbReference type="ARBA" id="ARBA00023125"/>
    </source>
</evidence>
<dbReference type="Gene3D" id="1.10.10.60">
    <property type="entry name" value="Homeodomain-like"/>
    <property type="match status" value="1"/>
</dbReference>
<dbReference type="PROSITE" id="PS50977">
    <property type="entry name" value="HTH_TETR_2"/>
    <property type="match status" value="1"/>
</dbReference>
<gene>
    <name evidence="6" type="ordered locus">RPB_3412</name>
</gene>
<dbReference type="InterPro" id="IPR050109">
    <property type="entry name" value="HTH-type_TetR-like_transc_reg"/>
</dbReference>
<organism evidence="6 7">
    <name type="scientific">Rhodopseudomonas palustris (strain HaA2)</name>
    <dbReference type="NCBI Taxonomy" id="316058"/>
    <lineage>
        <taxon>Bacteria</taxon>
        <taxon>Pseudomonadati</taxon>
        <taxon>Pseudomonadota</taxon>
        <taxon>Alphaproteobacteria</taxon>
        <taxon>Hyphomicrobiales</taxon>
        <taxon>Nitrobacteraceae</taxon>
        <taxon>Rhodopseudomonas</taxon>
    </lineage>
</organism>
<feature type="domain" description="HTH tetR-type" evidence="5">
    <location>
        <begin position="13"/>
        <end position="73"/>
    </location>
</feature>
<dbReference type="InterPro" id="IPR036271">
    <property type="entry name" value="Tet_transcr_reg_TetR-rel_C_sf"/>
</dbReference>
<dbReference type="Pfam" id="PF16859">
    <property type="entry name" value="TetR_C_11"/>
    <property type="match status" value="1"/>
</dbReference>
<dbReference type="Proteomes" id="UP000008809">
    <property type="component" value="Chromosome"/>
</dbReference>
<accession>Q2IUK2</accession>
<dbReference type="RefSeq" id="WP_011442292.1">
    <property type="nucleotide sequence ID" value="NC_007778.1"/>
</dbReference>
<evidence type="ECO:0000256" key="4">
    <source>
        <dbReference type="PROSITE-ProRule" id="PRU00335"/>
    </source>
</evidence>
<evidence type="ECO:0000313" key="7">
    <source>
        <dbReference type="Proteomes" id="UP000008809"/>
    </source>
</evidence>
<dbReference type="PANTHER" id="PTHR30055:SF223">
    <property type="entry name" value="HTH-TYPE TRANSCRIPTIONAL REGULATOR UIDR"/>
    <property type="match status" value="1"/>
</dbReference>
<evidence type="ECO:0000313" key="6">
    <source>
        <dbReference type="EMBL" id="ABD08108.1"/>
    </source>
</evidence>
<dbReference type="Pfam" id="PF00440">
    <property type="entry name" value="TetR_N"/>
    <property type="match status" value="1"/>
</dbReference>
<proteinExistence type="predicted"/>
<evidence type="ECO:0000256" key="1">
    <source>
        <dbReference type="ARBA" id="ARBA00023015"/>
    </source>
</evidence>
<dbReference type="PANTHER" id="PTHR30055">
    <property type="entry name" value="HTH-TYPE TRANSCRIPTIONAL REGULATOR RUTR"/>
    <property type="match status" value="1"/>
</dbReference>
<dbReference type="Gene3D" id="1.10.357.10">
    <property type="entry name" value="Tetracycline Repressor, domain 2"/>
    <property type="match status" value="1"/>
</dbReference>
<dbReference type="OrthoDB" id="7185252at2"/>
<dbReference type="GO" id="GO:0000976">
    <property type="term" value="F:transcription cis-regulatory region binding"/>
    <property type="evidence" value="ECO:0007669"/>
    <property type="project" value="TreeGrafter"/>
</dbReference>
<sequence length="206" mass="23602">MPPEAKKRARRKAERPAEILDAAFEEFVKHGYSATRLEDVAALAGVTKGTIYFYFDTKERVFEEMVRHKSMEFLPRLGDYAATLTGSHTDRLRAMVVFAYAHISENRASREILRFLISEGARFPDLVDRHYEEFVEPMMQHFKKVIDAGVAAGEFRDAPATEFVEIVMSPALLISLWSLLFGTRKRFDMDSFTEASTDLLLRGLIR</sequence>
<dbReference type="eggNOG" id="COG1309">
    <property type="taxonomic scope" value="Bacteria"/>
</dbReference>
<dbReference type="SUPFAM" id="SSF46689">
    <property type="entry name" value="Homeodomain-like"/>
    <property type="match status" value="1"/>
</dbReference>
<name>Q2IUK2_RHOP2</name>
<dbReference type="SUPFAM" id="SSF48498">
    <property type="entry name" value="Tetracyclin repressor-like, C-terminal domain"/>
    <property type="match status" value="1"/>
</dbReference>
<dbReference type="InterPro" id="IPR001647">
    <property type="entry name" value="HTH_TetR"/>
</dbReference>
<keyword evidence="7" id="KW-1185">Reference proteome</keyword>
<reference evidence="6 7" key="1">
    <citation type="submission" date="2006-01" db="EMBL/GenBank/DDBJ databases">
        <title>Complete sequence of Rhodopseudomonas palustris HaA2.</title>
        <authorList>
            <consortium name="US DOE Joint Genome Institute"/>
            <person name="Copeland A."/>
            <person name="Lucas S."/>
            <person name="Lapidus A."/>
            <person name="Barry K."/>
            <person name="Detter J.C."/>
            <person name="Glavina T."/>
            <person name="Hammon N."/>
            <person name="Israni S."/>
            <person name="Pitluck S."/>
            <person name="Chain P."/>
            <person name="Malfatti S."/>
            <person name="Shin M."/>
            <person name="Vergez L."/>
            <person name="Schmutz J."/>
            <person name="Larimer F."/>
            <person name="Land M."/>
            <person name="Hauser L."/>
            <person name="Pelletier D.A."/>
            <person name="Kyrpides N."/>
            <person name="Anderson I."/>
            <person name="Oda Y."/>
            <person name="Harwood C.S."/>
            <person name="Richardson P."/>
        </authorList>
    </citation>
    <scope>NUCLEOTIDE SEQUENCE [LARGE SCALE GENOMIC DNA]</scope>
    <source>
        <strain evidence="6 7">HaA2</strain>
    </source>
</reference>
<keyword evidence="2 4" id="KW-0238">DNA-binding</keyword>
<evidence type="ECO:0000256" key="3">
    <source>
        <dbReference type="ARBA" id="ARBA00023163"/>
    </source>
</evidence>
<dbReference type="PRINTS" id="PR00455">
    <property type="entry name" value="HTHTETR"/>
</dbReference>
<dbReference type="InterPro" id="IPR011075">
    <property type="entry name" value="TetR_C"/>
</dbReference>
<feature type="DNA-binding region" description="H-T-H motif" evidence="4">
    <location>
        <begin position="36"/>
        <end position="55"/>
    </location>
</feature>
<dbReference type="EMBL" id="CP000250">
    <property type="protein sequence ID" value="ABD08108.1"/>
    <property type="molecule type" value="Genomic_DNA"/>
</dbReference>
<dbReference type="KEGG" id="rpb:RPB_3412"/>
<keyword evidence="3" id="KW-0804">Transcription</keyword>
<dbReference type="AlphaFoldDB" id="Q2IUK2"/>
<keyword evidence="1" id="KW-0805">Transcription regulation</keyword>
<dbReference type="GO" id="GO:0003700">
    <property type="term" value="F:DNA-binding transcription factor activity"/>
    <property type="evidence" value="ECO:0007669"/>
    <property type="project" value="TreeGrafter"/>
</dbReference>
<dbReference type="STRING" id="316058.RPB_3412"/>
<dbReference type="HOGENOM" id="CLU_069356_27_2_5"/>